<comment type="caution">
    <text evidence="1">The sequence shown here is derived from an EMBL/GenBank/DDBJ whole genome shotgun (WGS) entry which is preliminary data.</text>
</comment>
<dbReference type="Gene3D" id="2.60.120.260">
    <property type="entry name" value="Galactose-binding domain-like"/>
    <property type="match status" value="1"/>
</dbReference>
<dbReference type="AlphaFoldDB" id="A0A0F9GUA2"/>
<protein>
    <submittedName>
        <fullName evidence="1">Uncharacterized protein</fullName>
    </submittedName>
</protein>
<accession>A0A0F9GUA2</accession>
<reference evidence="1" key="1">
    <citation type="journal article" date="2015" name="Nature">
        <title>Complex archaea that bridge the gap between prokaryotes and eukaryotes.</title>
        <authorList>
            <person name="Spang A."/>
            <person name="Saw J.H."/>
            <person name="Jorgensen S.L."/>
            <person name="Zaremba-Niedzwiedzka K."/>
            <person name="Martijn J."/>
            <person name="Lind A.E."/>
            <person name="van Eijk R."/>
            <person name="Schleper C."/>
            <person name="Guy L."/>
            <person name="Ettema T.J."/>
        </authorList>
    </citation>
    <scope>NUCLEOTIDE SEQUENCE</scope>
</reference>
<evidence type="ECO:0000313" key="1">
    <source>
        <dbReference type="EMBL" id="KKM02400.1"/>
    </source>
</evidence>
<sequence length="841" mass="90779">MPLPTYELKADLDQDGTFEEDWSTYLKGIQGLTIGRTSALEAFGRREVTLLMDNEDKRFSPKNTAGPYSPDLKQGRKVQLKATVTTPAITNLFETPSAETDVVGWGEGGGGTLSRITTQAKYGGACGQLTGHADSSQSFQWTLRSGSRIPATAGLDYALLFWMRATVGASDWAPVLQWYNAGGGVISLSTGSTVTIAQDGPWRLVAFTDTAPALTATVLPGALEQGSTFIAGEFVFIDAVLLYQGNDLTVPYVDGDQPGATWSGTAHESTSSRGANPQFTLFTGLIRNFALSRLGDYLMAMNCTGVLETLMPAKIRAGPFTRKPGRDVIDRILDLATDGQVIDDGAFRITEVAGGGVETFVPGTCPGGELVTGVTDSAKQVSADPETYAALEGDFVRYFQGGGGSDDCEFTLDINSRTTAGEDYDLAVWVSCDDDDLDGKTVKILIRDSGGTIMTESIVLDKTQLKRVRRLDNTFTGGGSGRELVFVMPPDVAVSFSTWFITGLSLTPSKNRIDRTWPSGASKFDEDLEYIDGFDRSAIAMLEEAVRSSGGWLYEDGAGGFVFEDFNSRVSGATPKLRLTDTELEDGLYYSATAYDEPAANFYNRIRVSSFGDVSPLTGTSRVVWAFEPLPRVYAAGARVLLYATYMAEEEEGLIARRAAVVSTLDAGSFDPDVRRITGNSLNVSAYIENFGRQGLVIFTADASTGLTLGKLKVTARAQHRNTSERTFVDVTASGHAGEQPRTLELDMPAQGYKTQLMTDLANWAARYANGISTIKLEMQATSVEYLLEVIGREPGLPVRMRHVTGPGAFMADELYYVESWTLNDVPGDVPRLTLTLEEAA</sequence>
<organism evidence="1">
    <name type="scientific">marine sediment metagenome</name>
    <dbReference type="NCBI Taxonomy" id="412755"/>
    <lineage>
        <taxon>unclassified sequences</taxon>
        <taxon>metagenomes</taxon>
        <taxon>ecological metagenomes</taxon>
    </lineage>
</organism>
<gene>
    <name evidence="1" type="ORF">LCGC14_1784810</name>
</gene>
<proteinExistence type="predicted"/>
<name>A0A0F9GUA2_9ZZZZ</name>
<dbReference type="EMBL" id="LAZR01016943">
    <property type="protein sequence ID" value="KKM02400.1"/>
    <property type="molecule type" value="Genomic_DNA"/>
</dbReference>